<name>F0W693_9STRA</name>
<dbReference type="AlphaFoldDB" id="F0W693"/>
<proteinExistence type="predicted"/>
<gene>
    <name evidence="1" type="primary">AlNc14C24G2393</name>
    <name evidence="1" type="ORF">ALNC14_027790</name>
</gene>
<dbReference type="EMBL" id="FR824069">
    <property type="protein sequence ID" value="CCA16636.1"/>
    <property type="molecule type" value="Genomic_DNA"/>
</dbReference>
<accession>F0W693</accession>
<organism evidence="1">
    <name type="scientific">Albugo laibachii Nc14</name>
    <dbReference type="NCBI Taxonomy" id="890382"/>
    <lineage>
        <taxon>Eukaryota</taxon>
        <taxon>Sar</taxon>
        <taxon>Stramenopiles</taxon>
        <taxon>Oomycota</taxon>
        <taxon>Peronosporomycetes</taxon>
        <taxon>Albuginales</taxon>
        <taxon>Albuginaceae</taxon>
        <taxon>Albugo</taxon>
    </lineage>
</organism>
<reference evidence="1" key="2">
    <citation type="submission" date="2011-02" db="EMBL/GenBank/DDBJ databases">
        <authorList>
            <person name="MacLean D."/>
        </authorList>
    </citation>
    <scope>NUCLEOTIDE SEQUENCE</scope>
</reference>
<reference evidence="1" key="1">
    <citation type="journal article" date="2011" name="PLoS Biol.">
        <title>Gene gain and loss during evolution of obligate parasitism in the white rust pathogen of Arabidopsis thaliana.</title>
        <authorList>
            <person name="Kemen E."/>
            <person name="Gardiner A."/>
            <person name="Schultz-Larsen T."/>
            <person name="Kemen A.C."/>
            <person name="Balmuth A.L."/>
            <person name="Robert-Seilaniantz A."/>
            <person name="Bailey K."/>
            <person name="Holub E."/>
            <person name="Studholme D.J."/>
            <person name="Maclean D."/>
            <person name="Jones J.D."/>
        </authorList>
    </citation>
    <scope>NUCLEOTIDE SEQUENCE</scope>
</reference>
<sequence>MDDGWPTSAGVSTGVTRSHDSTLSMEIMWSLGLYVFFRYLEFCAGESQSLRLITYRTALKECQSCLLKYLSVIHMEELKPSDGSYAALVE</sequence>
<evidence type="ECO:0000313" key="1">
    <source>
        <dbReference type="EMBL" id="CCA16636.1"/>
    </source>
</evidence>
<protein>
    <submittedName>
        <fullName evidence="1">AlNc14C24G2393 protein</fullName>
    </submittedName>
</protein>
<dbReference type="HOGENOM" id="CLU_2445359_0_0_1"/>